<dbReference type="GO" id="GO:0055052">
    <property type="term" value="C:ATP-binding cassette (ABC) transporter complex, substrate-binding subunit-containing"/>
    <property type="evidence" value="ECO:0007669"/>
    <property type="project" value="TreeGrafter"/>
</dbReference>
<evidence type="ECO:0000256" key="1">
    <source>
        <dbReference type="ARBA" id="ARBA00008520"/>
    </source>
</evidence>
<dbReference type="PROSITE" id="PS51318">
    <property type="entry name" value="TAT"/>
    <property type="match status" value="1"/>
</dbReference>
<dbReference type="InterPro" id="IPR006311">
    <property type="entry name" value="TAT_signal"/>
</dbReference>
<dbReference type="GO" id="GO:1901982">
    <property type="term" value="F:maltose binding"/>
    <property type="evidence" value="ECO:0007669"/>
    <property type="project" value="TreeGrafter"/>
</dbReference>
<dbReference type="eggNOG" id="COG1653">
    <property type="taxonomic scope" value="Bacteria"/>
</dbReference>
<dbReference type="CDD" id="cd14750">
    <property type="entry name" value="PBP2_TMBP"/>
    <property type="match status" value="1"/>
</dbReference>
<dbReference type="Proteomes" id="UP001281130">
    <property type="component" value="Unassembled WGS sequence"/>
</dbReference>
<dbReference type="SUPFAM" id="SSF53850">
    <property type="entry name" value="Periplasmic binding protein-like II"/>
    <property type="match status" value="1"/>
</dbReference>
<keyword evidence="6" id="KW-1185">Reference proteome</keyword>
<dbReference type="EMBL" id="CP007514">
    <property type="protein sequence ID" value="AHY47262.1"/>
    <property type="molecule type" value="Genomic_DNA"/>
</dbReference>
<dbReference type="InterPro" id="IPR006059">
    <property type="entry name" value="SBP"/>
</dbReference>
<sequence length="452" mass="48362">MHRDERPGTPESGAGGISRRDFLKLGGAGVAAVATLGVAGCGGGGGPVRTESGAIEVVFSTSPSAQAVLEKLIDRFNAEHEGEIEVSFRPAPTDTANAFDLLLTQFQAGGGEIDVIGGDVIWAAQFAANGWLADLTDRFDEGMRGEFLEGPVEAVTYEGAVYGVPWFTDAGMLYYRSDLLEESGFENPPQTWEELIEMATSVRENSDANFGFVFQGANSESGVVNGLEYINSFGGYALDPNDPNNVTIDSPESVEGLSMERRMIESGAAPDAIVTYTEEECQGSFLNGNAVFCRNWPYMYALGADESASNITQDQIGVAPLPRGEGGESVSGLGGANYYITATSDQETQDAAWEFVRYMSESVQQRTFALEASLLPTRSALYEDQEILDAVPVVSLAGEALERTVPRPVSPYYSDMSVNMAEQFNASLSGSIPPEEAVSNLQEEIQNIVDQG</sequence>
<keyword evidence="2" id="KW-0813">Transport</keyword>
<dbReference type="HOGENOM" id="CLU_031285_9_1_11"/>
<reference evidence="4 6" key="1">
    <citation type="submission" date="2014-03" db="EMBL/GenBank/DDBJ databases">
        <title>Complete genome sequence of the Radio-Resistant Rubrobacter radiotolerans RSPS-4.</title>
        <authorList>
            <person name="Egas C.C."/>
            <person name="Barroso C.C."/>
            <person name="Froufe H.J.C."/>
            <person name="Pacheco J.J."/>
            <person name="Albuquerque L.L."/>
            <person name="da Costa M.M.S."/>
        </authorList>
    </citation>
    <scope>NUCLEOTIDE SEQUENCE [LARGE SCALE GENOMIC DNA]</scope>
    <source>
        <strain evidence="4 6">RSPS-4</strain>
    </source>
</reference>
<dbReference type="KEGG" id="rrd:RradSPS_1979"/>
<evidence type="ECO:0000313" key="4">
    <source>
        <dbReference type="EMBL" id="AHY47262.1"/>
    </source>
</evidence>
<dbReference type="Pfam" id="PF10518">
    <property type="entry name" value="TAT_signal"/>
    <property type="match status" value="1"/>
</dbReference>
<name>A0A023X465_RUBRA</name>
<dbReference type="PANTHER" id="PTHR30061:SF50">
    <property type="entry name" value="MALTOSE_MALTODEXTRIN-BINDING PERIPLASMIC PROTEIN"/>
    <property type="match status" value="1"/>
</dbReference>
<dbReference type="EMBL" id="JAWXXX010000001">
    <property type="protein sequence ID" value="MDX5894667.1"/>
    <property type="molecule type" value="Genomic_DNA"/>
</dbReference>
<accession>A0A023X465</accession>
<evidence type="ECO:0000256" key="3">
    <source>
        <dbReference type="ARBA" id="ARBA00022729"/>
    </source>
</evidence>
<dbReference type="OrthoDB" id="3495561at2"/>
<dbReference type="GO" id="GO:0015768">
    <property type="term" value="P:maltose transport"/>
    <property type="evidence" value="ECO:0007669"/>
    <property type="project" value="TreeGrafter"/>
</dbReference>
<proteinExistence type="inferred from homology"/>
<comment type="similarity">
    <text evidence="1">Belongs to the bacterial solute-binding protein 1 family.</text>
</comment>
<dbReference type="PANTHER" id="PTHR30061">
    <property type="entry name" value="MALTOSE-BINDING PERIPLASMIC PROTEIN"/>
    <property type="match status" value="1"/>
</dbReference>
<dbReference type="Gene3D" id="3.40.190.10">
    <property type="entry name" value="Periplasmic binding protein-like II"/>
    <property type="match status" value="2"/>
</dbReference>
<dbReference type="RefSeq" id="WP_051589667.1">
    <property type="nucleotide sequence ID" value="NZ_CP007514.1"/>
</dbReference>
<organism evidence="4 6">
    <name type="scientific">Rubrobacter radiotolerans</name>
    <name type="common">Arthrobacter radiotolerans</name>
    <dbReference type="NCBI Taxonomy" id="42256"/>
    <lineage>
        <taxon>Bacteria</taxon>
        <taxon>Bacillati</taxon>
        <taxon>Actinomycetota</taxon>
        <taxon>Rubrobacteria</taxon>
        <taxon>Rubrobacterales</taxon>
        <taxon>Rubrobacteraceae</taxon>
        <taxon>Rubrobacter</taxon>
    </lineage>
</organism>
<protein>
    <submittedName>
        <fullName evidence="4">ABC-type sugar transport system periplasmic component</fullName>
    </submittedName>
    <submittedName>
        <fullName evidence="5">Extracellular solute-binding protein</fullName>
    </submittedName>
</protein>
<dbReference type="InterPro" id="IPR019546">
    <property type="entry name" value="TAT_signal_bac_arc"/>
</dbReference>
<dbReference type="Pfam" id="PF01547">
    <property type="entry name" value="SBP_bac_1"/>
    <property type="match status" value="1"/>
</dbReference>
<keyword evidence="4" id="KW-0762">Sugar transport</keyword>
<evidence type="ECO:0000313" key="5">
    <source>
        <dbReference type="EMBL" id="MDX5894667.1"/>
    </source>
</evidence>
<dbReference type="AlphaFoldDB" id="A0A023X465"/>
<evidence type="ECO:0000256" key="2">
    <source>
        <dbReference type="ARBA" id="ARBA00022448"/>
    </source>
</evidence>
<dbReference type="Proteomes" id="UP000025229">
    <property type="component" value="Chromosome"/>
</dbReference>
<dbReference type="GO" id="GO:0042956">
    <property type="term" value="P:maltodextrin transmembrane transport"/>
    <property type="evidence" value="ECO:0007669"/>
    <property type="project" value="TreeGrafter"/>
</dbReference>
<keyword evidence="3" id="KW-0732">Signal</keyword>
<dbReference type="STRING" id="42256.RradSPS_1979"/>
<evidence type="ECO:0000313" key="6">
    <source>
        <dbReference type="Proteomes" id="UP000025229"/>
    </source>
</evidence>
<reference evidence="5" key="2">
    <citation type="submission" date="2023-11" db="EMBL/GenBank/DDBJ databases">
        <title>MicrobeMod: A computational toolkit for identifying prokaryotic methylation and restriction-modification with nanopore sequencing.</title>
        <authorList>
            <person name="Crits-Christoph A."/>
            <person name="Kang S.C."/>
            <person name="Lee H."/>
            <person name="Ostrov N."/>
        </authorList>
    </citation>
    <scope>NUCLEOTIDE SEQUENCE</scope>
    <source>
        <strain evidence="5">ATCC 51242</strain>
    </source>
</reference>
<gene>
    <name evidence="4" type="ORF">RradSPS_1979</name>
    <name evidence="5" type="ORF">SIL72_11605</name>
</gene>